<keyword evidence="10" id="KW-0675">Receptor</keyword>
<evidence type="ECO:0000256" key="13">
    <source>
        <dbReference type="SAM" id="Phobius"/>
    </source>
</evidence>
<protein>
    <recommendedName>
        <fullName evidence="16">Receptor-like protein 12</fullName>
    </recommendedName>
</protein>
<dbReference type="InterPro" id="IPR001611">
    <property type="entry name" value="Leu-rich_rpt"/>
</dbReference>
<evidence type="ECO:0000256" key="11">
    <source>
        <dbReference type="ARBA" id="ARBA00023180"/>
    </source>
</evidence>
<dbReference type="PANTHER" id="PTHR27004:SF428">
    <property type="entry name" value="OS01G0160600 PROTEIN"/>
    <property type="match status" value="1"/>
</dbReference>
<evidence type="ECO:0000256" key="1">
    <source>
        <dbReference type="ARBA" id="ARBA00004251"/>
    </source>
</evidence>
<comment type="similarity">
    <text evidence="2">Belongs to the RLP family.</text>
</comment>
<feature type="transmembrane region" description="Helical" evidence="13">
    <location>
        <begin position="292"/>
        <end position="312"/>
    </location>
</feature>
<evidence type="ECO:0000256" key="6">
    <source>
        <dbReference type="ARBA" id="ARBA00022729"/>
    </source>
</evidence>
<dbReference type="FunFam" id="3.80.10.10:FF:000111">
    <property type="entry name" value="LRR receptor-like serine/threonine-protein kinase ERECTA"/>
    <property type="match status" value="1"/>
</dbReference>
<name>A0AAE1MPU8_9FABA</name>
<dbReference type="SUPFAM" id="SSF52058">
    <property type="entry name" value="L domain-like"/>
    <property type="match status" value="1"/>
</dbReference>
<sequence length="345" mass="38865">MPDNFSKNSSLLTLNLNNNKLEGPFPRSLAFCDQLQILDVGENKIEGTFPNWLEGLPKLEVLILSNNKFNGAITSSKTKHPFLKLRIFDISSNYFNGPLPEAYIKEFKGMMKIDNVETGWLYMENRIDPLYQYSVMVNMKGNVMELVKILKIFTTLDLSNNEFDGQIPKVIGELYLLKGLNFSHNRITGSIPQSMGNLTNLECLDLSWNKLVGEIPSTMTNLNFLAILNLSQNKLEGIIPRGKQFNTFSEDSYVGNSGLCGVPLTKSCNKDEGKLPQLESSSTFDFGWKPVAIGYGCGMIFGISMGYIVFLIGKPQWLVNAFGGQSKRQRKKTRNRARANQRRMN</sequence>
<evidence type="ECO:0000256" key="4">
    <source>
        <dbReference type="ARBA" id="ARBA00022614"/>
    </source>
</evidence>
<dbReference type="EMBL" id="JAWXYG010000004">
    <property type="protein sequence ID" value="KAK4275992.1"/>
    <property type="molecule type" value="Genomic_DNA"/>
</dbReference>
<evidence type="ECO:0000313" key="14">
    <source>
        <dbReference type="EMBL" id="KAK4275992.1"/>
    </source>
</evidence>
<dbReference type="AlphaFoldDB" id="A0AAE1MPU8"/>
<evidence type="ECO:0000256" key="10">
    <source>
        <dbReference type="ARBA" id="ARBA00023170"/>
    </source>
</evidence>
<evidence type="ECO:0000256" key="5">
    <source>
        <dbReference type="ARBA" id="ARBA00022692"/>
    </source>
</evidence>
<dbReference type="Gene3D" id="3.80.10.10">
    <property type="entry name" value="Ribonuclease Inhibitor"/>
    <property type="match status" value="1"/>
</dbReference>
<keyword evidence="7" id="KW-0677">Repeat</keyword>
<comment type="subcellular location">
    <subcellularLocation>
        <location evidence="1">Cell membrane</location>
        <topology evidence="1">Single-pass type I membrane protein</topology>
    </subcellularLocation>
</comment>
<feature type="compositionally biased region" description="Basic residues" evidence="12">
    <location>
        <begin position="327"/>
        <end position="345"/>
    </location>
</feature>
<keyword evidence="4" id="KW-0433">Leucine-rich repeat</keyword>
<dbReference type="PANTHER" id="PTHR27004">
    <property type="entry name" value="RECEPTOR-LIKE PROTEIN 12 ISOFORM X1"/>
    <property type="match status" value="1"/>
</dbReference>
<evidence type="ECO:0000256" key="12">
    <source>
        <dbReference type="SAM" id="MobiDB-lite"/>
    </source>
</evidence>
<accession>A0AAE1MPU8</accession>
<dbReference type="Pfam" id="PF00560">
    <property type="entry name" value="LRR_1"/>
    <property type="match status" value="1"/>
</dbReference>
<keyword evidence="6" id="KW-0732">Signal</keyword>
<reference evidence="14" key="1">
    <citation type="submission" date="2023-10" db="EMBL/GenBank/DDBJ databases">
        <title>Chromosome-level genome of the transformable northern wattle, Acacia crassicarpa.</title>
        <authorList>
            <person name="Massaro I."/>
            <person name="Sinha N.R."/>
            <person name="Poethig S."/>
            <person name="Leichty A.R."/>
        </authorList>
    </citation>
    <scope>NUCLEOTIDE SEQUENCE</scope>
    <source>
        <strain evidence="14">Acra3RX</strain>
        <tissue evidence="14">Leaf</tissue>
    </source>
</reference>
<evidence type="ECO:0000256" key="8">
    <source>
        <dbReference type="ARBA" id="ARBA00022989"/>
    </source>
</evidence>
<gene>
    <name evidence="14" type="ORF">QN277_018996</name>
</gene>
<keyword evidence="5 13" id="KW-0812">Transmembrane</keyword>
<keyword evidence="3" id="KW-1003">Cell membrane</keyword>
<comment type="caution">
    <text evidence="14">The sequence shown here is derived from an EMBL/GenBank/DDBJ whole genome shotgun (WGS) entry which is preliminary data.</text>
</comment>
<evidence type="ECO:0000256" key="3">
    <source>
        <dbReference type="ARBA" id="ARBA00022475"/>
    </source>
</evidence>
<keyword evidence="11" id="KW-0325">Glycoprotein</keyword>
<dbReference type="GO" id="GO:0005886">
    <property type="term" value="C:plasma membrane"/>
    <property type="evidence" value="ECO:0007669"/>
    <property type="project" value="UniProtKB-SubCell"/>
</dbReference>
<proteinExistence type="inferred from homology"/>
<dbReference type="InterPro" id="IPR032675">
    <property type="entry name" value="LRR_dom_sf"/>
</dbReference>
<dbReference type="Pfam" id="PF13855">
    <property type="entry name" value="LRR_8"/>
    <property type="match status" value="2"/>
</dbReference>
<feature type="region of interest" description="Disordered" evidence="12">
    <location>
        <begin position="324"/>
        <end position="345"/>
    </location>
</feature>
<evidence type="ECO:0000256" key="7">
    <source>
        <dbReference type="ARBA" id="ARBA00022737"/>
    </source>
</evidence>
<evidence type="ECO:0000256" key="9">
    <source>
        <dbReference type="ARBA" id="ARBA00023136"/>
    </source>
</evidence>
<keyword evidence="9 13" id="KW-0472">Membrane</keyword>
<dbReference type="Proteomes" id="UP001293593">
    <property type="component" value="Unassembled WGS sequence"/>
</dbReference>
<dbReference type="FunFam" id="3.80.10.10:FF:000041">
    <property type="entry name" value="LRR receptor-like serine/threonine-protein kinase ERECTA"/>
    <property type="match status" value="1"/>
</dbReference>
<evidence type="ECO:0000313" key="15">
    <source>
        <dbReference type="Proteomes" id="UP001293593"/>
    </source>
</evidence>
<organism evidence="14 15">
    <name type="scientific">Acacia crassicarpa</name>
    <name type="common">northern wattle</name>
    <dbReference type="NCBI Taxonomy" id="499986"/>
    <lineage>
        <taxon>Eukaryota</taxon>
        <taxon>Viridiplantae</taxon>
        <taxon>Streptophyta</taxon>
        <taxon>Embryophyta</taxon>
        <taxon>Tracheophyta</taxon>
        <taxon>Spermatophyta</taxon>
        <taxon>Magnoliopsida</taxon>
        <taxon>eudicotyledons</taxon>
        <taxon>Gunneridae</taxon>
        <taxon>Pentapetalae</taxon>
        <taxon>rosids</taxon>
        <taxon>fabids</taxon>
        <taxon>Fabales</taxon>
        <taxon>Fabaceae</taxon>
        <taxon>Caesalpinioideae</taxon>
        <taxon>mimosoid clade</taxon>
        <taxon>Acacieae</taxon>
        <taxon>Acacia</taxon>
    </lineage>
</organism>
<evidence type="ECO:0008006" key="16">
    <source>
        <dbReference type="Google" id="ProtNLM"/>
    </source>
</evidence>
<evidence type="ECO:0000256" key="2">
    <source>
        <dbReference type="ARBA" id="ARBA00009592"/>
    </source>
</evidence>
<keyword evidence="8 13" id="KW-1133">Transmembrane helix</keyword>
<keyword evidence="15" id="KW-1185">Reference proteome</keyword>